<evidence type="ECO:0000313" key="6">
    <source>
        <dbReference type="Proteomes" id="UP001303760"/>
    </source>
</evidence>
<dbReference type="InterPro" id="IPR029063">
    <property type="entry name" value="SAM-dependent_MTases_sf"/>
</dbReference>
<keyword evidence="2" id="KW-0808">Transferase</keyword>
<organism evidence="5 6">
    <name type="scientific">Achaetomium macrosporum</name>
    <dbReference type="NCBI Taxonomy" id="79813"/>
    <lineage>
        <taxon>Eukaryota</taxon>
        <taxon>Fungi</taxon>
        <taxon>Dikarya</taxon>
        <taxon>Ascomycota</taxon>
        <taxon>Pezizomycotina</taxon>
        <taxon>Sordariomycetes</taxon>
        <taxon>Sordariomycetidae</taxon>
        <taxon>Sordariales</taxon>
        <taxon>Chaetomiaceae</taxon>
        <taxon>Achaetomium</taxon>
    </lineage>
</organism>
<feature type="domain" description="O-methyltransferase C-terminal" evidence="4">
    <location>
        <begin position="1"/>
        <end position="78"/>
    </location>
</feature>
<dbReference type="PANTHER" id="PTHR43712">
    <property type="entry name" value="PUTATIVE (AFU_ORTHOLOGUE AFUA_4G14580)-RELATED"/>
    <property type="match status" value="1"/>
</dbReference>
<evidence type="ECO:0000256" key="2">
    <source>
        <dbReference type="ARBA" id="ARBA00022679"/>
    </source>
</evidence>
<gene>
    <name evidence="5" type="ORF">C8A03DRAFT_39602</name>
</gene>
<reference evidence="5" key="1">
    <citation type="journal article" date="2023" name="Mol. Phylogenet. Evol.">
        <title>Genome-scale phylogeny and comparative genomics of the fungal order Sordariales.</title>
        <authorList>
            <person name="Hensen N."/>
            <person name="Bonometti L."/>
            <person name="Westerberg I."/>
            <person name="Brannstrom I.O."/>
            <person name="Guillou S."/>
            <person name="Cros-Aarteil S."/>
            <person name="Calhoun S."/>
            <person name="Haridas S."/>
            <person name="Kuo A."/>
            <person name="Mondo S."/>
            <person name="Pangilinan J."/>
            <person name="Riley R."/>
            <person name="LaButti K."/>
            <person name="Andreopoulos B."/>
            <person name="Lipzen A."/>
            <person name="Chen C."/>
            <person name="Yan M."/>
            <person name="Daum C."/>
            <person name="Ng V."/>
            <person name="Clum A."/>
            <person name="Steindorff A."/>
            <person name="Ohm R.A."/>
            <person name="Martin F."/>
            <person name="Silar P."/>
            <person name="Natvig D.O."/>
            <person name="Lalanne C."/>
            <person name="Gautier V."/>
            <person name="Ament-Velasquez S.L."/>
            <person name="Kruys A."/>
            <person name="Hutchinson M.I."/>
            <person name="Powell A.J."/>
            <person name="Barry K."/>
            <person name="Miller A.N."/>
            <person name="Grigoriev I.V."/>
            <person name="Debuchy R."/>
            <person name="Gladieux P."/>
            <person name="Hiltunen Thoren M."/>
            <person name="Johannesson H."/>
        </authorList>
    </citation>
    <scope>NUCLEOTIDE SEQUENCE</scope>
    <source>
        <strain evidence="5">CBS 532.94</strain>
    </source>
</reference>
<dbReference type="PROSITE" id="PS51683">
    <property type="entry name" value="SAM_OMT_II"/>
    <property type="match status" value="1"/>
</dbReference>
<proteinExistence type="predicted"/>
<sequence length="99" mass="11130">MHSTLHDWPDAECVKFLKRVKEAMTPGYSRLLINENVIPPRNAQWEATALGIMMLTLLSSRELTEADWYSLLQDQAGFGITGVYTAQNSVESIIECELA</sequence>
<comment type="caution">
    <text evidence="5">The sequence shown here is derived from an EMBL/GenBank/DDBJ whole genome shotgun (WGS) entry which is preliminary data.</text>
</comment>
<dbReference type="SUPFAM" id="SSF53335">
    <property type="entry name" value="S-adenosyl-L-methionine-dependent methyltransferases"/>
    <property type="match status" value="1"/>
</dbReference>
<accession>A0AAN7C045</accession>
<evidence type="ECO:0000259" key="4">
    <source>
        <dbReference type="Pfam" id="PF00891"/>
    </source>
</evidence>
<protein>
    <recommendedName>
        <fullName evidence="4">O-methyltransferase C-terminal domain-containing protein</fullName>
    </recommendedName>
</protein>
<dbReference type="Pfam" id="PF00891">
    <property type="entry name" value="Methyltransf_2"/>
    <property type="match status" value="1"/>
</dbReference>
<dbReference type="AlphaFoldDB" id="A0AAN7C045"/>
<name>A0AAN7C045_9PEZI</name>
<evidence type="ECO:0000256" key="1">
    <source>
        <dbReference type="ARBA" id="ARBA00022603"/>
    </source>
</evidence>
<reference evidence="5" key="2">
    <citation type="submission" date="2023-05" db="EMBL/GenBank/DDBJ databases">
        <authorList>
            <consortium name="Lawrence Berkeley National Laboratory"/>
            <person name="Steindorff A."/>
            <person name="Hensen N."/>
            <person name="Bonometti L."/>
            <person name="Westerberg I."/>
            <person name="Brannstrom I.O."/>
            <person name="Guillou S."/>
            <person name="Cros-Aarteil S."/>
            <person name="Calhoun S."/>
            <person name="Haridas S."/>
            <person name="Kuo A."/>
            <person name="Mondo S."/>
            <person name="Pangilinan J."/>
            <person name="Riley R."/>
            <person name="Labutti K."/>
            <person name="Andreopoulos B."/>
            <person name="Lipzen A."/>
            <person name="Chen C."/>
            <person name="Yanf M."/>
            <person name="Daum C."/>
            <person name="Ng V."/>
            <person name="Clum A."/>
            <person name="Ohm R."/>
            <person name="Martin F."/>
            <person name="Silar P."/>
            <person name="Natvig D."/>
            <person name="Lalanne C."/>
            <person name="Gautier V."/>
            <person name="Ament-Velasquez S.L."/>
            <person name="Kruys A."/>
            <person name="Hutchinson M.I."/>
            <person name="Powell A.J."/>
            <person name="Barry K."/>
            <person name="Miller A.N."/>
            <person name="Grigoriev I.V."/>
            <person name="Debuchy R."/>
            <person name="Gladieux P."/>
            <person name="Thoren M.H."/>
            <person name="Johannesson H."/>
        </authorList>
    </citation>
    <scope>NUCLEOTIDE SEQUENCE</scope>
    <source>
        <strain evidence="5">CBS 532.94</strain>
    </source>
</reference>
<evidence type="ECO:0000313" key="5">
    <source>
        <dbReference type="EMBL" id="KAK4232765.1"/>
    </source>
</evidence>
<dbReference type="InterPro" id="IPR016461">
    <property type="entry name" value="COMT-like"/>
</dbReference>
<dbReference type="EMBL" id="MU860908">
    <property type="protein sequence ID" value="KAK4232765.1"/>
    <property type="molecule type" value="Genomic_DNA"/>
</dbReference>
<evidence type="ECO:0000256" key="3">
    <source>
        <dbReference type="ARBA" id="ARBA00022691"/>
    </source>
</evidence>
<keyword evidence="6" id="KW-1185">Reference proteome</keyword>
<keyword evidence="1" id="KW-0489">Methyltransferase</keyword>
<dbReference type="Gene3D" id="3.40.50.150">
    <property type="entry name" value="Vaccinia Virus protein VP39"/>
    <property type="match status" value="1"/>
</dbReference>
<dbReference type="GO" id="GO:0008171">
    <property type="term" value="F:O-methyltransferase activity"/>
    <property type="evidence" value="ECO:0007669"/>
    <property type="project" value="InterPro"/>
</dbReference>
<dbReference type="PANTHER" id="PTHR43712:SF17">
    <property type="entry name" value="O-METHYLTRANSFERASE"/>
    <property type="match status" value="1"/>
</dbReference>
<dbReference type="GO" id="GO:0032259">
    <property type="term" value="P:methylation"/>
    <property type="evidence" value="ECO:0007669"/>
    <property type="project" value="UniProtKB-KW"/>
</dbReference>
<keyword evidence="3" id="KW-0949">S-adenosyl-L-methionine</keyword>
<dbReference type="InterPro" id="IPR001077">
    <property type="entry name" value="COMT_C"/>
</dbReference>
<dbReference type="Proteomes" id="UP001303760">
    <property type="component" value="Unassembled WGS sequence"/>
</dbReference>